<keyword evidence="3" id="KW-1185">Reference proteome</keyword>
<reference evidence="2 3" key="1">
    <citation type="submission" date="2018-07" db="EMBL/GenBank/DDBJ databases">
        <title>Dyella tabacisoli L4-6T, whole genome shotgun sequence.</title>
        <authorList>
            <person name="Zhou X.-K."/>
            <person name="Li W.-J."/>
            <person name="Duan Y.-Q."/>
        </authorList>
    </citation>
    <scope>NUCLEOTIDE SEQUENCE [LARGE SCALE GENOMIC DNA]</scope>
    <source>
        <strain evidence="2 3">L4-6</strain>
    </source>
</reference>
<proteinExistence type="predicted"/>
<dbReference type="PANTHER" id="PTHR21666">
    <property type="entry name" value="PEPTIDASE-RELATED"/>
    <property type="match status" value="1"/>
</dbReference>
<name>A0A369UI54_9GAMM</name>
<dbReference type="EMBL" id="QQAH01000017">
    <property type="protein sequence ID" value="RDD80434.1"/>
    <property type="molecule type" value="Genomic_DNA"/>
</dbReference>
<dbReference type="InterPro" id="IPR050570">
    <property type="entry name" value="Cell_wall_metabolism_enzyme"/>
</dbReference>
<dbReference type="CDD" id="cd12797">
    <property type="entry name" value="M23_peptidase"/>
    <property type="match status" value="1"/>
</dbReference>
<sequence>MRCLSIETPNSYSTRHAMSKVILRRILIALLLACGAGPGMAQQRTPLLQSFDLQVPWNPSAVDIAGKTQLVYELHLTNFARNDLVLKRIQTVNIETGAVLGDFHESELQGLIGRPDRPGEKKDRLIVAPGARAVAYLSLPIDAKCANPCRLMHLVEFVSDASAEKRPASVKGGAITVRHQPMPILGPPLRGGPWVAVYDSSWERGHRRVLYAVDGAVHIPGRFAIDWIKIGGDGKYATGDASNLSNWPGYGVDVLAVADATVAAAQDDILENATVNEHASTKVAPENASGNYVSLDLGHGHFVFYEHLKPGSIKVRPGELVQRGQVIGRLGYTGESTGPHLHLHVADANQTLGAEGIPYAFQHFKLLGVYPSIEAFDKGQAWLAPAELNGAERSAELPAPLAVVEFPDLGSK</sequence>
<feature type="domain" description="M23ase beta-sheet core" evidence="1">
    <location>
        <begin position="250"/>
        <end position="349"/>
    </location>
</feature>
<dbReference type="AlphaFoldDB" id="A0A369UI54"/>
<dbReference type="SUPFAM" id="SSF51261">
    <property type="entry name" value="Duplicated hybrid motif"/>
    <property type="match status" value="1"/>
</dbReference>
<organism evidence="2 3">
    <name type="scientific">Dyella tabacisoli</name>
    <dbReference type="NCBI Taxonomy" id="2282381"/>
    <lineage>
        <taxon>Bacteria</taxon>
        <taxon>Pseudomonadati</taxon>
        <taxon>Pseudomonadota</taxon>
        <taxon>Gammaproteobacteria</taxon>
        <taxon>Lysobacterales</taxon>
        <taxon>Rhodanobacteraceae</taxon>
        <taxon>Dyella</taxon>
    </lineage>
</organism>
<dbReference type="Gene3D" id="2.70.70.10">
    <property type="entry name" value="Glucose Permease (Domain IIA)"/>
    <property type="match status" value="1"/>
</dbReference>
<dbReference type="Proteomes" id="UP000253782">
    <property type="component" value="Unassembled WGS sequence"/>
</dbReference>
<evidence type="ECO:0000313" key="3">
    <source>
        <dbReference type="Proteomes" id="UP000253782"/>
    </source>
</evidence>
<protein>
    <submittedName>
        <fullName evidence="2">M23 family peptidase</fullName>
    </submittedName>
</protein>
<comment type="caution">
    <text evidence="2">The sequence shown here is derived from an EMBL/GenBank/DDBJ whole genome shotgun (WGS) entry which is preliminary data.</text>
</comment>
<dbReference type="GO" id="GO:0004222">
    <property type="term" value="F:metalloendopeptidase activity"/>
    <property type="evidence" value="ECO:0007669"/>
    <property type="project" value="TreeGrafter"/>
</dbReference>
<gene>
    <name evidence="2" type="ORF">DVJ77_17525</name>
</gene>
<dbReference type="OrthoDB" id="5489603at2"/>
<evidence type="ECO:0000313" key="2">
    <source>
        <dbReference type="EMBL" id="RDD80434.1"/>
    </source>
</evidence>
<evidence type="ECO:0000259" key="1">
    <source>
        <dbReference type="Pfam" id="PF01551"/>
    </source>
</evidence>
<dbReference type="Pfam" id="PF01551">
    <property type="entry name" value="Peptidase_M23"/>
    <property type="match status" value="1"/>
</dbReference>
<dbReference type="InterPro" id="IPR016047">
    <property type="entry name" value="M23ase_b-sheet_dom"/>
</dbReference>
<accession>A0A369UI54</accession>
<dbReference type="PANTHER" id="PTHR21666:SF270">
    <property type="entry name" value="MUREIN HYDROLASE ACTIVATOR ENVC"/>
    <property type="match status" value="1"/>
</dbReference>
<dbReference type="InterPro" id="IPR011055">
    <property type="entry name" value="Dup_hybrid_motif"/>
</dbReference>